<name>A0A939JTD3_9HYPH</name>
<comment type="caution">
    <text evidence="2">The sequence shown here is derived from an EMBL/GenBank/DDBJ whole genome shotgun (WGS) entry which is preliminary data.</text>
</comment>
<evidence type="ECO:0000259" key="1">
    <source>
        <dbReference type="PROSITE" id="PS51186"/>
    </source>
</evidence>
<dbReference type="Gene3D" id="3.40.630.30">
    <property type="match status" value="1"/>
</dbReference>
<accession>A0A939JTD3</accession>
<dbReference type="Proteomes" id="UP000664122">
    <property type="component" value="Unassembled WGS sequence"/>
</dbReference>
<evidence type="ECO:0000313" key="2">
    <source>
        <dbReference type="EMBL" id="MBO0663873.1"/>
    </source>
</evidence>
<dbReference type="GO" id="GO:0016747">
    <property type="term" value="F:acyltransferase activity, transferring groups other than amino-acyl groups"/>
    <property type="evidence" value="ECO:0007669"/>
    <property type="project" value="InterPro"/>
</dbReference>
<dbReference type="SUPFAM" id="SSF55729">
    <property type="entry name" value="Acyl-CoA N-acyltransferases (Nat)"/>
    <property type="match status" value="1"/>
</dbReference>
<feature type="domain" description="N-acetyltransferase" evidence="1">
    <location>
        <begin position="1"/>
        <end position="123"/>
    </location>
</feature>
<dbReference type="Pfam" id="PF13673">
    <property type="entry name" value="Acetyltransf_10"/>
    <property type="match status" value="1"/>
</dbReference>
<dbReference type="InterPro" id="IPR000182">
    <property type="entry name" value="GNAT_dom"/>
</dbReference>
<protein>
    <submittedName>
        <fullName evidence="2">GNAT family N-acetyltransferase</fullName>
    </submittedName>
</protein>
<evidence type="ECO:0000313" key="3">
    <source>
        <dbReference type="Proteomes" id="UP000664122"/>
    </source>
</evidence>
<dbReference type="PROSITE" id="PS51186">
    <property type="entry name" value="GNAT"/>
    <property type="match status" value="1"/>
</dbReference>
<proteinExistence type="predicted"/>
<gene>
    <name evidence="2" type="ORF">J1C48_14930</name>
</gene>
<dbReference type="EMBL" id="JAFMPP010000014">
    <property type="protein sequence ID" value="MBO0663873.1"/>
    <property type="molecule type" value="Genomic_DNA"/>
</dbReference>
<dbReference type="AlphaFoldDB" id="A0A939JTD3"/>
<organism evidence="2 3">
    <name type="scientific">Jiella flava</name>
    <dbReference type="NCBI Taxonomy" id="2816857"/>
    <lineage>
        <taxon>Bacteria</taxon>
        <taxon>Pseudomonadati</taxon>
        <taxon>Pseudomonadota</taxon>
        <taxon>Alphaproteobacteria</taxon>
        <taxon>Hyphomicrobiales</taxon>
        <taxon>Aurantimonadaceae</taxon>
        <taxon>Jiella</taxon>
    </lineage>
</organism>
<sequence>MDVFVVEQACAFAEIDGKDIDALHLRQFSGETLIGCLRVLSPEGEPVRIGRIVTAKDFRSQGLGHEMLVEALRYVADRFAEREVVLSAQAQLQGFYAQHGFEPASAPYDEDGIAHIDMKRPAPRH</sequence>
<keyword evidence="3" id="KW-1185">Reference proteome</keyword>
<dbReference type="CDD" id="cd04301">
    <property type="entry name" value="NAT_SF"/>
    <property type="match status" value="1"/>
</dbReference>
<dbReference type="InterPro" id="IPR016181">
    <property type="entry name" value="Acyl_CoA_acyltransferase"/>
</dbReference>
<reference evidence="2" key="1">
    <citation type="submission" date="2021-03" db="EMBL/GenBank/DDBJ databases">
        <title>Whole genome sequence of Jiella sp. CQZ9-1.</title>
        <authorList>
            <person name="Tuo L."/>
        </authorList>
    </citation>
    <scope>NUCLEOTIDE SEQUENCE</scope>
    <source>
        <strain evidence="2">CQZ9-1</strain>
    </source>
</reference>